<dbReference type="GeneID" id="100197005"/>
<evidence type="ECO:0000256" key="2">
    <source>
        <dbReference type="ARBA" id="ARBA00022692"/>
    </source>
</evidence>
<dbReference type="InterPro" id="IPR006634">
    <property type="entry name" value="TLC-dom"/>
</dbReference>
<dbReference type="PROSITE" id="PS50922">
    <property type="entry name" value="TLC"/>
    <property type="match status" value="1"/>
</dbReference>
<dbReference type="Pfam" id="PF03798">
    <property type="entry name" value="TRAM_LAG1_CLN8"/>
    <property type="match status" value="1"/>
</dbReference>
<feature type="transmembrane region" description="Helical" evidence="6">
    <location>
        <begin position="71"/>
        <end position="89"/>
    </location>
</feature>
<reference evidence="9" key="2">
    <citation type="submission" date="2025-08" db="UniProtKB">
        <authorList>
            <consortium name="RefSeq"/>
        </authorList>
    </citation>
    <scope>IDENTIFICATION</scope>
</reference>
<keyword evidence="3 6" id="KW-1133">Transmembrane helix</keyword>
<keyword evidence="4 5" id="KW-0472">Membrane</keyword>
<evidence type="ECO:0000256" key="3">
    <source>
        <dbReference type="ARBA" id="ARBA00022989"/>
    </source>
</evidence>
<dbReference type="RefSeq" id="XP_065646750.1">
    <property type="nucleotide sequence ID" value="XM_065790678.1"/>
</dbReference>
<name>A0ABM4BCT9_HYDVU</name>
<evidence type="ECO:0000313" key="8">
    <source>
        <dbReference type="Proteomes" id="UP001652625"/>
    </source>
</evidence>
<gene>
    <name evidence="9" type="primary">LOC100197005</name>
</gene>
<dbReference type="PANTHER" id="PTHR13439:SF4">
    <property type="entry name" value="TLC DOMAIN-CONTAINING PROTEIN"/>
    <property type="match status" value="1"/>
</dbReference>
<keyword evidence="2 5" id="KW-0812">Transmembrane</keyword>
<evidence type="ECO:0000259" key="7">
    <source>
        <dbReference type="PROSITE" id="PS50922"/>
    </source>
</evidence>
<evidence type="ECO:0000256" key="6">
    <source>
        <dbReference type="SAM" id="Phobius"/>
    </source>
</evidence>
<evidence type="ECO:0000256" key="1">
    <source>
        <dbReference type="ARBA" id="ARBA00004141"/>
    </source>
</evidence>
<evidence type="ECO:0000256" key="5">
    <source>
        <dbReference type="PROSITE-ProRule" id="PRU00205"/>
    </source>
</evidence>
<dbReference type="PANTHER" id="PTHR13439">
    <property type="entry name" value="CT120 PROTEIN"/>
    <property type="match status" value="1"/>
</dbReference>
<reference evidence="8" key="1">
    <citation type="submission" date="2025-05" db="UniProtKB">
        <authorList>
            <consortium name="RefSeq"/>
        </authorList>
    </citation>
    <scope>NUCLEOTIDE SEQUENCE [LARGE SCALE GENOMIC DNA]</scope>
</reference>
<organism evidence="8 9">
    <name type="scientific">Hydra vulgaris</name>
    <name type="common">Hydra</name>
    <name type="synonym">Hydra attenuata</name>
    <dbReference type="NCBI Taxonomy" id="6087"/>
    <lineage>
        <taxon>Eukaryota</taxon>
        <taxon>Metazoa</taxon>
        <taxon>Cnidaria</taxon>
        <taxon>Hydrozoa</taxon>
        <taxon>Hydroidolina</taxon>
        <taxon>Anthoathecata</taxon>
        <taxon>Aplanulata</taxon>
        <taxon>Hydridae</taxon>
        <taxon>Hydra</taxon>
    </lineage>
</organism>
<keyword evidence="8" id="KW-1185">Reference proteome</keyword>
<protein>
    <submittedName>
        <fullName evidence="9">TLC domain-containing protein 2</fullName>
    </submittedName>
</protein>
<dbReference type="SMART" id="SM00724">
    <property type="entry name" value="TLC"/>
    <property type="match status" value="1"/>
</dbReference>
<feature type="transmembrane region" description="Helical" evidence="6">
    <location>
        <begin position="198"/>
        <end position="220"/>
    </location>
</feature>
<feature type="transmembrane region" description="Helical" evidence="6">
    <location>
        <begin position="126"/>
        <end position="144"/>
    </location>
</feature>
<sequence>MAFYFIGSCAFFCSINKSIGVILKHKNLTTVKNDRLVRNTICSLIHSTISSIGTVLCYVETPTLSQNFINTSSKLAHLLLLFSSGYFLYDIGDMIMYDGGNQLVVIAHHALAIMFYATCMKNNHCIGFAVFSLVAEYSSVFLHIRRLLIIANMRNSCIYTTIKYCLIASVLVCRVGGCLWMWKHLIYNSTNSISKQNLLIGVLALLYITPMNIGMMRRLWIVDFQSQRKKTLNKKF</sequence>
<dbReference type="InterPro" id="IPR050846">
    <property type="entry name" value="TLCD"/>
</dbReference>
<feature type="domain" description="TLC" evidence="7">
    <location>
        <begin position="32"/>
        <end position="220"/>
    </location>
</feature>
<proteinExistence type="predicted"/>
<dbReference type="Proteomes" id="UP001652625">
    <property type="component" value="Chromosome 02"/>
</dbReference>
<comment type="subcellular location">
    <subcellularLocation>
        <location evidence="1">Membrane</location>
        <topology evidence="1">Multi-pass membrane protein</topology>
    </subcellularLocation>
</comment>
<feature type="transmembrane region" description="Helical" evidence="6">
    <location>
        <begin position="164"/>
        <end position="182"/>
    </location>
</feature>
<evidence type="ECO:0000313" key="9">
    <source>
        <dbReference type="RefSeq" id="XP_065646750.1"/>
    </source>
</evidence>
<accession>A0ABM4BCT9</accession>
<evidence type="ECO:0000256" key="4">
    <source>
        <dbReference type="ARBA" id="ARBA00023136"/>
    </source>
</evidence>